<dbReference type="InterPro" id="IPR003673">
    <property type="entry name" value="CoA-Trfase_fam_III"/>
</dbReference>
<keyword evidence="4" id="KW-1185">Reference proteome</keyword>
<dbReference type="Proteomes" id="UP001165074">
    <property type="component" value="Unassembled WGS sequence"/>
</dbReference>
<dbReference type="PANTHER" id="PTHR48207:SF3">
    <property type="entry name" value="SUCCINATE--HYDROXYMETHYLGLUTARATE COA-TRANSFERASE"/>
    <property type="match status" value="1"/>
</dbReference>
<gene>
    <name evidence="3" type="ORF">Airi02_053870</name>
</gene>
<evidence type="ECO:0000313" key="3">
    <source>
        <dbReference type="EMBL" id="GLY87458.1"/>
    </source>
</evidence>
<name>A0A9W6VW61_9ACTN</name>
<organism evidence="3 4">
    <name type="scientific">Actinoallomurus iriomotensis</name>
    <dbReference type="NCBI Taxonomy" id="478107"/>
    <lineage>
        <taxon>Bacteria</taxon>
        <taxon>Bacillati</taxon>
        <taxon>Actinomycetota</taxon>
        <taxon>Actinomycetes</taxon>
        <taxon>Streptosporangiales</taxon>
        <taxon>Thermomonosporaceae</taxon>
        <taxon>Actinoallomurus</taxon>
    </lineage>
</organism>
<dbReference type="InterPro" id="IPR050483">
    <property type="entry name" value="CoA-transferase_III_domain"/>
</dbReference>
<comment type="caution">
    <text evidence="3">The sequence shown here is derived from an EMBL/GenBank/DDBJ whole genome shotgun (WGS) entry which is preliminary data.</text>
</comment>
<dbReference type="Gene3D" id="3.40.50.10540">
    <property type="entry name" value="Crotonobetainyl-coa:carnitine coa-transferase, domain 1"/>
    <property type="match status" value="1"/>
</dbReference>
<dbReference type="AlphaFoldDB" id="A0A9W6VW61"/>
<dbReference type="PANTHER" id="PTHR48207">
    <property type="entry name" value="SUCCINATE--HYDROXYMETHYLGLUTARATE COA-TRANSFERASE"/>
    <property type="match status" value="1"/>
</dbReference>
<reference evidence="3" key="1">
    <citation type="submission" date="2023-03" db="EMBL/GenBank/DDBJ databases">
        <title>Actinoallomurus iriomotensis NBRC 103684.</title>
        <authorList>
            <person name="Ichikawa N."/>
            <person name="Sato H."/>
            <person name="Tonouchi N."/>
        </authorList>
    </citation>
    <scope>NUCLEOTIDE SEQUENCE</scope>
    <source>
        <strain evidence="3">NBRC 103684</strain>
    </source>
</reference>
<accession>A0A9W6VW61</accession>
<keyword evidence="1" id="KW-0808">Transferase</keyword>
<sequence>MTARPLDGKTVLDLTTALAGPYATLLLAGLGATVIKIENPATGGDSSRGNSPYARSTRASSTPPSAVSAPKVAAPARARRWTPSSRRSAG</sequence>
<proteinExistence type="predicted"/>
<evidence type="ECO:0000256" key="2">
    <source>
        <dbReference type="SAM" id="MobiDB-lite"/>
    </source>
</evidence>
<dbReference type="SUPFAM" id="SSF89796">
    <property type="entry name" value="CoA-transferase family III (CaiB/BaiF)"/>
    <property type="match status" value="1"/>
</dbReference>
<dbReference type="EMBL" id="BSTK01000008">
    <property type="protein sequence ID" value="GLY87458.1"/>
    <property type="molecule type" value="Genomic_DNA"/>
</dbReference>
<dbReference type="Pfam" id="PF02515">
    <property type="entry name" value="CoA_transf_3"/>
    <property type="match status" value="1"/>
</dbReference>
<protein>
    <recommendedName>
        <fullName evidence="5">Formyl-CoA transferase</fullName>
    </recommendedName>
</protein>
<evidence type="ECO:0008006" key="5">
    <source>
        <dbReference type="Google" id="ProtNLM"/>
    </source>
</evidence>
<evidence type="ECO:0000256" key="1">
    <source>
        <dbReference type="ARBA" id="ARBA00022679"/>
    </source>
</evidence>
<evidence type="ECO:0000313" key="4">
    <source>
        <dbReference type="Proteomes" id="UP001165074"/>
    </source>
</evidence>
<dbReference type="RefSeq" id="WP_285576986.1">
    <property type="nucleotide sequence ID" value="NZ_BSTK01000008.1"/>
</dbReference>
<dbReference type="GO" id="GO:0008410">
    <property type="term" value="F:CoA-transferase activity"/>
    <property type="evidence" value="ECO:0007669"/>
    <property type="project" value="TreeGrafter"/>
</dbReference>
<dbReference type="InterPro" id="IPR023606">
    <property type="entry name" value="CoA-Trfase_III_dom_1_sf"/>
</dbReference>
<feature type="region of interest" description="Disordered" evidence="2">
    <location>
        <begin position="38"/>
        <end position="90"/>
    </location>
</feature>
<feature type="compositionally biased region" description="Low complexity" evidence="2">
    <location>
        <begin position="54"/>
        <end position="76"/>
    </location>
</feature>